<organism evidence="2">
    <name type="scientific">Alexandrium catenella</name>
    <name type="common">Red tide dinoflagellate</name>
    <name type="synonym">Gonyaulax catenella</name>
    <dbReference type="NCBI Taxonomy" id="2925"/>
    <lineage>
        <taxon>Eukaryota</taxon>
        <taxon>Sar</taxon>
        <taxon>Alveolata</taxon>
        <taxon>Dinophyceae</taxon>
        <taxon>Gonyaulacales</taxon>
        <taxon>Pyrocystaceae</taxon>
        <taxon>Alexandrium</taxon>
    </lineage>
</organism>
<evidence type="ECO:0000256" key="1">
    <source>
        <dbReference type="SAM" id="MobiDB-lite"/>
    </source>
</evidence>
<accession>A0A7S1S4N8</accession>
<reference evidence="2" key="1">
    <citation type="submission" date="2021-01" db="EMBL/GenBank/DDBJ databases">
        <authorList>
            <person name="Corre E."/>
            <person name="Pelletier E."/>
            <person name="Niang G."/>
            <person name="Scheremetjew M."/>
            <person name="Finn R."/>
            <person name="Kale V."/>
            <person name="Holt S."/>
            <person name="Cochrane G."/>
            <person name="Meng A."/>
            <person name="Brown T."/>
            <person name="Cohen L."/>
        </authorList>
    </citation>
    <scope>NUCLEOTIDE SEQUENCE</scope>
    <source>
        <strain evidence="2">OF101</strain>
    </source>
</reference>
<name>A0A7S1S4N8_ALECA</name>
<protein>
    <submittedName>
        <fullName evidence="2">Uncharacterized protein</fullName>
    </submittedName>
</protein>
<sequence length="222" mass="23593">MAQVLGLERPLPHGSSASGTPTLHRPKDPEMQSLRAGFALALAVAASLASGSMGAIAALEADARHALGRSREERVDAIAQSFRLLEVAAALPPNATDEQEARIVKTLQDQVAHLKQTTAKIAGAEHQESAPEERAKLVSSRSGVEAEDQRMMERMDAWSERMNRKTRLGAMDVISKLENSIHLIKKGALAGNKEAAEKLSSILGKMGRMAGASTGGSGNFLH</sequence>
<evidence type="ECO:0000313" key="2">
    <source>
        <dbReference type="EMBL" id="CAD9184502.1"/>
    </source>
</evidence>
<dbReference type="EMBL" id="HBGE01102757">
    <property type="protein sequence ID" value="CAD9184502.1"/>
    <property type="molecule type" value="Transcribed_RNA"/>
</dbReference>
<proteinExistence type="predicted"/>
<feature type="region of interest" description="Disordered" evidence="1">
    <location>
        <begin position="1"/>
        <end position="29"/>
    </location>
</feature>
<gene>
    <name evidence="2" type="ORF">ACAT0790_LOCUS61274</name>
</gene>
<dbReference type="AlphaFoldDB" id="A0A7S1S4N8"/>